<dbReference type="InterPro" id="IPR042317">
    <property type="entry name" value="She-1-like"/>
</dbReference>
<dbReference type="AlphaFoldDB" id="A0A2G5TYQ3"/>
<comment type="caution">
    <text evidence="2">The sequence shown here is derived from an EMBL/GenBank/DDBJ whole genome shotgun (WGS) entry which is preliminary data.</text>
</comment>
<organism evidence="2 3">
    <name type="scientific">Caenorhabditis nigoni</name>
    <dbReference type="NCBI Taxonomy" id="1611254"/>
    <lineage>
        <taxon>Eukaryota</taxon>
        <taxon>Metazoa</taxon>
        <taxon>Ecdysozoa</taxon>
        <taxon>Nematoda</taxon>
        <taxon>Chromadorea</taxon>
        <taxon>Rhabditida</taxon>
        <taxon>Rhabditina</taxon>
        <taxon>Rhabditomorpha</taxon>
        <taxon>Rhabditoidea</taxon>
        <taxon>Rhabditidae</taxon>
        <taxon>Peloderinae</taxon>
        <taxon>Caenorhabditis</taxon>
    </lineage>
</organism>
<dbReference type="Pfam" id="PF00646">
    <property type="entry name" value="F-box"/>
    <property type="match status" value="1"/>
</dbReference>
<reference evidence="3" key="1">
    <citation type="submission" date="2017-10" db="EMBL/GenBank/DDBJ databases">
        <title>Rapid genome shrinkage in a self-fertile nematode reveals novel sperm competition proteins.</title>
        <authorList>
            <person name="Yin D."/>
            <person name="Schwarz E.M."/>
            <person name="Thomas C.G."/>
            <person name="Felde R.L."/>
            <person name="Korf I.F."/>
            <person name="Cutter A.D."/>
            <person name="Schartner C.M."/>
            <person name="Ralston E.J."/>
            <person name="Meyer B.J."/>
            <person name="Haag E.S."/>
        </authorList>
    </citation>
    <scope>NUCLEOTIDE SEQUENCE [LARGE SCALE GENOMIC DNA]</scope>
    <source>
        <strain evidence="3">JU1422</strain>
    </source>
</reference>
<dbReference type="Proteomes" id="UP000230233">
    <property type="component" value="Chromosome IV"/>
</dbReference>
<keyword evidence="3" id="KW-1185">Reference proteome</keyword>
<sequence length="250" mass="29145">MSFDIGKLAEKTESLSIDPIYNTNWCDMPDDIKLECIGKMEFRERLSLRCTAKAERSLVDLQKIKFSRGSFFSDIYSDHYNVYLASKNGDTLDKEFKNAHRALKPMKTTWKIGVFENFFIASNEKAVKKEMKSYNGKISAKNINLHNCDNEMAVAVLQKMNPGVESITMDNYDNIRSYPVDKILKISVVQNASYWQIKRYHQMDILHKVTQMWIDNNSKIGFTFQVFYFENPPPDSSFEEFSDRFANRIV</sequence>
<feature type="domain" description="F-box" evidence="1">
    <location>
        <begin position="25"/>
        <end position="66"/>
    </location>
</feature>
<evidence type="ECO:0000259" key="1">
    <source>
        <dbReference type="Pfam" id="PF00646"/>
    </source>
</evidence>
<gene>
    <name evidence="2" type="primary">Cnig_chr_IV.g12754</name>
    <name evidence="2" type="ORF">B9Z55_012754</name>
</gene>
<dbReference type="PANTHER" id="PTHR31006">
    <property type="entry name" value="F-BOX DOMAIN-CONTAINING PROTEIN-RELATED-RELATED"/>
    <property type="match status" value="1"/>
</dbReference>
<proteinExistence type="predicted"/>
<dbReference type="InterPro" id="IPR001810">
    <property type="entry name" value="F-box_dom"/>
</dbReference>
<accession>A0A2G5TYQ3</accession>
<dbReference type="EMBL" id="PDUG01000004">
    <property type="protein sequence ID" value="PIC32422.1"/>
    <property type="molecule type" value="Genomic_DNA"/>
</dbReference>
<dbReference type="PANTHER" id="PTHR31006:SF3">
    <property type="entry name" value="F-BOX DOMAIN-CONTAINING PROTEIN-RELATED"/>
    <property type="match status" value="1"/>
</dbReference>
<evidence type="ECO:0000313" key="3">
    <source>
        <dbReference type="Proteomes" id="UP000230233"/>
    </source>
</evidence>
<name>A0A2G5TYQ3_9PELO</name>
<protein>
    <recommendedName>
        <fullName evidence="1">F-box domain-containing protein</fullName>
    </recommendedName>
</protein>
<evidence type="ECO:0000313" key="2">
    <source>
        <dbReference type="EMBL" id="PIC32422.1"/>
    </source>
</evidence>